<proteinExistence type="predicted"/>
<dbReference type="OrthoDB" id="7781530at2"/>
<dbReference type="EMBL" id="FXTK01000005">
    <property type="protein sequence ID" value="SMO64136.1"/>
    <property type="molecule type" value="Genomic_DNA"/>
</dbReference>
<gene>
    <name evidence="2" type="ORF">SAMN06265221_105264</name>
</gene>
<evidence type="ECO:0000313" key="2">
    <source>
        <dbReference type="EMBL" id="SMO64136.1"/>
    </source>
</evidence>
<evidence type="ECO:0000313" key="3">
    <source>
        <dbReference type="Proteomes" id="UP000319014"/>
    </source>
</evidence>
<evidence type="ECO:0000256" key="1">
    <source>
        <dbReference type="SAM" id="MobiDB-lite"/>
    </source>
</evidence>
<organism evidence="2 3">
    <name type="scientific">Paracoccus laeviglucosivorans</name>
    <dbReference type="NCBI Taxonomy" id="1197861"/>
    <lineage>
        <taxon>Bacteria</taxon>
        <taxon>Pseudomonadati</taxon>
        <taxon>Pseudomonadota</taxon>
        <taxon>Alphaproteobacteria</taxon>
        <taxon>Rhodobacterales</taxon>
        <taxon>Paracoccaceae</taxon>
        <taxon>Paracoccus</taxon>
    </lineage>
</organism>
<protein>
    <submittedName>
        <fullName evidence="2">Uncharacterized protein</fullName>
    </submittedName>
</protein>
<reference evidence="2 3" key="1">
    <citation type="submission" date="2017-05" db="EMBL/GenBank/DDBJ databases">
        <authorList>
            <person name="Varghese N."/>
            <person name="Submissions S."/>
        </authorList>
    </citation>
    <scope>NUCLEOTIDE SEQUENCE [LARGE SCALE GENOMIC DNA]</scope>
    <source>
        <strain evidence="2 3">DSM 100094</strain>
    </source>
</reference>
<accession>A0A521CXE3</accession>
<sequence>MNCPRHPQEYDHNFYGWEELEDDVIAVLDRTTAAVWKRAEALAAITSLIDDIDEGDPANAETQCRTGEGMKRLWDRRKG</sequence>
<name>A0A521CXE3_9RHOB</name>
<feature type="region of interest" description="Disordered" evidence="1">
    <location>
        <begin position="53"/>
        <end position="79"/>
    </location>
</feature>
<dbReference type="Proteomes" id="UP000319014">
    <property type="component" value="Unassembled WGS sequence"/>
</dbReference>
<dbReference type="AlphaFoldDB" id="A0A521CXE3"/>
<keyword evidence="3" id="KW-1185">Reference proteome</keyword>
<dbReference type="RefSeq" id="WP_142662801.1">
    <property type="nucleotide sequence ID" value="NZ_FXTK01000005.1"/>
</dbReference>